<dbReference type="Proteomes" id="UP001157946">
    <property type="component" value="Unassembled WGS sequence"/>
</dbReference>
<dbReference type="PROSITE" id="PS51755">
    <property type="entry name" value="OMPR_PHOB"/>
    <property type="match status" value="1"/>
</dbReference>
<keyword evidence="4" id="KW-0805">Transcription regulation</keyword>
<evidence type="ECO:0000256" key="3">
    <source>
        <dbReference type="ARBA" id="ARBA00023012"/>
    </source>
</evidence>
<dbReference type="Gene3D" id="6.10.250.690">
    <property type="match status" value="1"/>
</dbReference>
<dbReference type="GO" id="GO:0000976">
    <property type="term" value="F:transcription cis-regulatory region binding"/>
    <property type="evidence" value="ECO:0007669"/>
    <property type="project" value="TreeGrafter"/>
</dbReference>
<proteinExistence type="predicted"/>
<dbReference type="Pfam" id="PF00072">
    <property type="entry name" value="Response_reg"/>
    <property type="match status" value="1"/>
</dbReference>
<protein>
    <submittedName>
        <fullName evidence="11">Two-component system, OmpR family, response regulator VanR</fullName>
    </submittedName>
</protein>
<feature type="modified residue" description="4-aspartylphosphate" evidence="7">
    <location>
        <position position="53"/>
    </location>
</feature>
<reference evidence="11" key="1">
    <citation type="submission" date="2017-05" db="EMBL/GenBank/DDBJ databases">
        <authorList>
            <person name="Varghese N."/>
            <person name="Submissions S."/>
        </authorList>
    </citation>
    <scope>NUCLEOTIDE SEQUENCE</scope>
    <source>
        <strain evidence="11">DSM 45262</strain>
    </source>
</reference>
<evidence type="ECO:0000256" key="2">
    <source>
        <dbReference type="ARBA" id="ARBA00022553"/>
    </source>
</evidence>
<dbReference type="SUPFAM" id="SSF52172">
    <property type="entry name" value="CheY-like"/>
    <property type="match status" value="1"/>
</dbReference>
<keyword evidence="6" id="KW-0804">Transcription</keyword>
<dbReference type="RefSeq" id="WP_102991171.1">
    <property type="nucleotide sequence ID" value="NZ_FXTU01000009.1"/>
</dbReference>
<feature type="DNA-binding region" description="OmpR/PhoB-type" evidence="8">
    <location>
        <begin position="126"/>
        <end position="220"/>
    </location>
</feature>
<dbReference type="Gene3D" id="1.10.10.10">
    <property type="entry name" value="Winged helix-like DNA-binding domain superfamily/Winged helix DNA-binding domain"/>
    <property type="match status" value="1"/>
</dbReference>
<dbReference type="PANTHER" id="PTHR48111">
    <property type="entry name" value="REGULATOR OF RPOS"/>
    <property type="match status" value="1"/>
</dbReference>
<dbReference type="InterPro" id="IPR036388">
    <property type="entry name" value="WH-like_DNA-bd_sf"/>
</dbReference>
<dbReference type="Gene3D" id="3.40.50.2300">
    <property type="match status" value="1"/>
</dbReference>
<evidence type="ECO:0000256" key="7">
    <source>
        <dbReference type="PROSITE-ProRule" id="PRU00169"/>
    </source>
</evidence>
<evidence type="ECO:0000256" key="4">
    <source>
        <dbReference type="ARBA" id="ARBA00023015"/>
    </source>
</evidence>
<sequence length="220" mass="24917">MSYSILVIEDDLDIQELIQEFLRSQAYEVTVASDGLEGIRIFREKPVDLVILDVMLPQLDGHSVCKMIRDQSNVPIIMLTALGEETDQLKGFELGVDDYVSKPFSFNVLIKRVEAVLRRTHRTEPSQRLSYNGLVLDTEGHTVTVGSKKPDLTAKEFDILHALLRNRGKVLSRDMLLNQVWGIDFYGDPRVVDTHIKNLRKKLGSSYIQTVKGIGYKIGD</sequence>
<feature type="domain" description="Response regulatory" evidence="9">
    <location>
        <begin position="4"/>
        <end position="117"/>
    </location>
</feature>
<evidence type="ECO:0000256" key="6">
    <source>
        <dbReference type="ARBA" id="ARBA00023163"/>
    </source>
</evidence>
<evidence type="ECO:0000259" key="9">
    <source>
        <dbReference type="PROSITE" id="PS50110"/>
    </source>
</evidence>
<dbReference type="InterPro" id="IPR001789">
    <property type="entry name" value="Sig_transdc_resp-reg_receiver"/>
</dbReference>
<dbReference type="GO" id="GO:0005829">
    <property type="term" value="C:cytosol"/>
    <property type="evidence" value="ECO:0007669"/>
    <property type="project" value="TreeGrafter"/>
</dbReference>
<evidence type="ECO:0000256" key="1">
    <source>
        <dbReference type="ARBA" id="ARBA00004496"/>
    </source>
</evidence>
<dbReference type="GO" id="GO:0000156">
    <property type="term" value="F:phosphorelay response regulator activity"/>
    <property type="evidence" value="ECO:0007669"/>
    <property type="project" value="TreeGrafter"/>
</dbReference>
<dbReference type="PROSITE" id="PS50110">
    <property type="entry name" value="RESPONSE_REGULATORY"/>
    <property type="match status" value="1"/>
</dbReference>
<dbReference type="FunFam" id="3.40.50.2300:FF:000001">
    <property type="entry name" value="DNA-binding response regulator PhoB"/>
    <property type="match status" value="1"/>
</dbReference>
<dbReference type="SMART" id="SM00862">
    <property type="entry name" value="Trans_reg_C"/>
    <property type="match status" value="1"/>
</dbReference>
<dbReference type="InterPro" id="IPR039420">
    <property type="entry name" value="WalR-like"/>
</dbReference>
<accession>A0AA46AGZ5</accession>
<evidence type="ECO:0000259" key="10">
    <source>
        <dbReference type="PROSITE" id="PS51755"/>
    </source>
</evidence>
<dbReference type="FunFam" id="1.10.10.10:FF:000018">
    <property type="entry name" value="DNA-binding response regulator ResD"/>
    <property type="match status" value="1"/>
</dbReference>
<dbReference type="InterPro" id="IPR001867">
    <property type="entry name" value="OmpR/PhoB-type_DNA-bd"/>
</dbReference>
<dbReference type="CDD" id="cd00383">
    <property type="entry name" value="trans_reg_C"/>
    <property type="match status" value="1"/>
</dbReference>
<dbReference type="Pfam" id="PF00486">
    <property type="entry name" value="Trans_reg_C"/>
    <property type="match status" value="1"/>
</dbReference>
<dbReference type="InterPro" id="IPR011006">
    <property type="entry name" value="CheY-like_superfamily"/>
</dbReference>
<dbReference type="SMART" id="SM00448">
    <property type="entry name" value="REC"/>
    <property type="match status" value="1"/>
</dbReference>
<gene>
    <name evidence="11" type="ORF">SAMN06265361_10980</name>
</gene>
<dbReference type="GO" id="GO:0006355">
    <property type="term" value="P:regulation of DNA-templated transcription"/>
    <property type="evidence" value="ECO:0007669"/>
    <property type="project" value="InterPro"/>
</dbReference>
<dbReference type="GO" id="GO:0032993">
    <property type="term" value="C:protein-DNA complex"/>
    <property type="evidence" value="ECO:0007669"/>
    <property type="project" value="TreeGrafter"/>
</dbReference>
<evidence type="ECO:0000313" key="12">
    <source>
        <dbReference type="Proteomes" id="UP001157946"/>
    </source>
</evidence>
<keyword evidence="3" id="KW-0902">Two-component regulatory system</keyword>
<evidence type="ECO:0000313" key="11">
    <source>
        <dbReference type="EMBL" id="SMP33007.1"/>
    </source>
</evidence>
<dbReference type="AlphaFoldDB" id="A0AA46AGZ5"/>
<comment type="subcellular location">
    <subcellularLocation>
        <location evidence="1">Cytoplasm</location>
    </subcellularLocation>
</comment>
<dbReference type="EMBL" id="FXTU01000009">
    <property type="protein sequence ID" value="SMP33007.1"/>
    <property type="molecule type" value="Genomic_DNA"/>
</dbReference>
<feature type="domain" description="OmpR/PhoB-type" evidence="10">
    <location>
        <begin position="126"/>
        <end position="220"/>
    </location>
</feature>
<organism evidence="11 12">
    <name type="scientific">Laceyella tengchongensis</name>
    <dbReference type="NCBI Taxonomy" id="574699"/>
    <lineage>
        <taxon>Bacteria</taxon>
        <taxon>Bacillati</taxon>
        <taxon>Bacillota</taxon>
        <taxon>Bacilli</taxon>
        <taxon>Bacillales</taxon>
        <taxon>Thermoactinomycetaceae</taxon>
        <taxon>Laceyella</taxon>
    </lineage>
</organism>
<dbReference type="PANTHER" id="PTHR48111:SF32">
    <property type="entry name" value="STAGE 0 SPORULATION PROTEIN A HOMOLOG"/>
    <property type="match status" value="1"/>
</dbReference>
<evidence type="ECO:0000256" key="5">
    <source>
        <dbReference type="ARBA" id="ARBA00023125"/>
    </source>
</evidence>
<evidence type="ECO:0000256" key="8">
    <source>
        <dbReference type="PROSITE-ProRule" id="PRU01091"/>
    </source>
</evidence>
<keyword evidence="5 8" id="KW-0238">DNA-binding</keyword>
<keyword evidence="2 7" id="KW-0597">Phosphoprotein</keyword>
<dbReference type="CDD" id="cd17574">
    <property type="entry name" value="REC_OmpR"/>
    <property type="match status" value="1"/>
</dbReference>
<keyword evidence="12" id="KW-1185">Reference proteome</keyword>
<name>A0AA46AGZ5_9BACL</name>
<comment type="caution">
    <text evidence="11">The sequence shown here is derived from an EMBL/GenBank/DDBJ whole genome shotgun (WGS) entry which is preliminary data.</text>
</comment>